<sequence>MKISTNQVLGLYRNLLRYGQQLKFTDQNYFKERVREEFRTNRNVTSEDKIEFFYKKGKSLLERKRIV</sequence>
<accession>A0A6P9AI15</accession>
<dbReference type="KEGG" id="tpal:117654505"/>
<gene>
    <name evidence="3" type="primary">LOC117654505</name>
</gene>
<dbReference type="InterPro" id="IPR008011">
    <property type="entry name" value="Complex1_LYR_dom"/>
</dbReference>
<protein>
    <submittedName>
        <fullName evidence="3">MIEF1 upstream open reading frame protein</fullName>
    </submittedName>
</protein>
<dbReference type="Pfam" id="PF05347">
    <property type="entry name" value="Complex1_LYR"/>
    <property type="match status" value="1"/>
</dbReference>
<dbReference type="OrthoDB" id="277888at2759"/>
<dbReference type="RefSeq" id="XP_034257065.1">
    <property type="nucleotide sequence ID" value="XM_034401174.1"/>
</dbReference>
<feature type="domain" description="Complex 1 LYR protein" evidence="1">
    <location>
        <begin position="7"/>
        <end position="62"/>
    </location>
</feature>
<evidence type="ECO:0000313" key="3">
    <source>
        <dbReference type="RefSeq" id="XP_034257065.1"/>
    </source>
</evidence>
<evidence type="ECO:0000259" key="1">
    <source>
        <dbReference type="Pfam" id="PF05347"/>
    </source>
</evidence>
<name>A0A6P9AI15_THRPL</name>
<dbReference type="InParanoid" id="A0A6P9AI15"/>
<reference evidence="3" key="1">
    <citation type="submission" date="2025-08" db="UniProtKB">
        <authorList>
            <consortium name="RefSeq"/>
        </authorList>
    </citation>
    <scope>IDENTIFICATION</scope>
    <source>
        <tissue evidence="3">Total insect</tissue>
    </source>
</reference>
<proteinExistence type="predicted"/>
<organism evidence="3">
    <name type="scientific">Thrips palmi</name>
    <name type="common">Melon thrips</name>
    <dbReference type="NCBI Taxonomy" id="161013"/>
    <lineage>
        <taxon>Eukaryota</taxon>
        <taxon>Metazoa</taxon>
        <taxon>Ecdysozoa</taxon>
        <taxon>Arthropoda</taxon>
        <taxon>Hexapoda</taxon>
        <taxon>Insecta</taxon>
        <taxon>Pterygota</taxon>
        <taxon>Neoptera</taxon>
        <taxon>Paraneoptera</taxon>
        <taxon>Thysanoptera</taxon>
        <taxon>Terebrantia</taxon>
        <taxon>Thripoidea</taxon>
        <taxon>Thripidae</taxon>
        <taxon>Thrips</taxon>
    </lineage>
</organism>
<dbReference type="AlphaFoldDB" id="A0A6P9AI15"/>
<dbReference type="GeneID" id="117654505"/>
<keyword evidence="2" id="KW-1185">Reference proteome</keyword>
<dbReference type="Proteomes" id="UP000515158">
    <property type="component" value="Unplaced"/>
</dbReference>
<evidence type="ECO:0000313" key="2">
    <source>
        <dbReference type="Proteomes" id="UP000515158"/>
    </source>
</evidence>